<keyword evidence="2" id="KW-1185">Reference proteome</keyword>
<dbReference type="AlphaFoldDB" id="A0AAN8WW26"/>
<protein>
    <submittedName>
        <fullName evidence="1">Uncharacterized protein</fullName>
    </submittedName>
</protein>
<evidence type="ECO:0000313" key="1">
    <source>
        <dbReference type="EMBL" id="KAK7067340.1"/>
    </source>
</evidence>
<sequence length="56" mass="6482">LWAIEHHVLSYDSFVKNKKCVTVVQRGFVADSTVTEIRVFPLITQSYVGFMHFAHE</sequence>
<dbReference type="Proteomes" id="UP001381693">
    <property type="component" value="Unassembled WGS sequence"/>
</dbReference>
<organism evidence="1 2">
    <name type="scientific">Halocaridina rubra</name>
    <name type="common">Hawaiian red shrimp</name>
    <dbReference type="NCBI Taxonomy" id="373956"/>
    <lineage>
        <taxon>Eukaryota</taxon>
        <taxon>Metazoa</taxon>
        <taxon>Ecdysozoa</taxon>
        <taxon>Arthropoda</taxon>
        <taxon>Crustacea</taxon>
        <taxon>Multicrustacea</taxon>
        <taxon>Malacostraca</taxon>
        <taxon>Eumalacostraca</taxon>
        <taxon>Eucarida</taxon>
        <taxon>Decapoda</taxon>
        <taxon>Pleocyemata</taxon>
        <taxon>Caridea</taxon>
        <taxon>Atyoidea</taxon>
        <taxon>Atyidae</taxon>
        <taxon>Halocaridina</taxon>
    </lineage>
</organism>
<name>A0AAN8WW26_HALRR</name>
<feature type="non-terminal residue" evidence="1">
    <location>
        <position position="1"/>
    </location>
</feature>
<gene>
    <name evidence="1" type="ORF">SK128_000651</name>
</gene>
<comment type="caution">
    <text evidence="1">The sequence shown here is derived from an EMBL/GenBank/DDBJ whole genome shotgun (WGS) entry which is preliminary data.</text>
</comment>
<accession>A0AAN8WW26</accession>
<dbReference type="EMBL" id="JAXCGZ010018873">
    <property type="protein sequence ID" value="KAK7067340.1"/>
    <property type="molecule type" value="Genomic_DNA"/>
</dbReference>
<reference evidence="1 2" key="1">
    <citation type="submission" date="2023-11" db="EMBL/GenBank/DDBJ databases">
        <title>Halocaridina rubra genome assembly.</title>
        <authorList>
            <person name="Smith C."/>
        </authorList>
    </citation>
    <scope>NUCLEOTIDE SEQUENCE [LARGE SCALE GENOMIC DNA]</scope>
    <source>
        <strain evidence="1">EP-1</strain>
        <tissue evidence="1">Whole</tissue>
    </source>
</reference>
<proteinExistence type="predicted"/>
<evidence type="ECO:0000313" key="2">
    <source>
        <dbReference type="Proteomes" id="UP001381693"/>
    </source>
</evidence>
<feature type="non-terminal residue" evidence="1">
    <location>
        <position position="56"/>
    </location>
</feature>